<comment type="subunit">
    <text evidence="7">Monomer.</text>
</comment>
<feature type="active site" description="Proton acceptor" evidence="7">
    <location>
        <position position="293"/>
    </location>
</feature>
<keyword evidence="5 7" id="KW-0057">Aromatic amino acid biosynthesis</keyword>
<dbReference type="EC" id="2.5.1.19" evidence="7"/>
<comment type="catalytic activity">
    <reaction evidence="6">
        <text>3-phosphoshikimate + phosphoenolpyruvate = 5-O-(1-carboxyvinyl)-3-phosphoshikimate + phosphate</text>
        <dbReference type="Rhea" id="RHEA:21256"/>
        <dbReference type="ChEBI" id="CHEBI:43474"/>
        <dbReference type="ChEBI" id="CHEBI:57701"/>
        <dbReference type="ChEBI" id="CHEBI:58702"/>
        <dbReference type="ChEBI" id="CHEBI:145989"/>
        <dbReference type="EC" id="2.5.1.19"/>
    </reaction>
    <physiologicalReaction direction="left-to-right" evidence="6">
        <dbReference type="Rhea" id="RHEA:21257"/>
    </physiologicalReaction>
</comment>
<comment type="caution">
    <text evidence="9">The sequence shown here is derived from an EMBL/GenBank/DDBJ whole genome shotgun (WGS) entry which is preliminary data.</text>
</comment>
<feature type="domain" description="Enolpyruvate transferase" evidence="8">
    <location>
        <begin position="2"/>
        <end position="399"/>
    </location>
</feature>
<evidence type="ECO:0000256" key="2">
    <source>
        <dbReference type="ARBA" id="ARBA00009948"/>
    </source>
</evidence>
<feature type="binding site" evidence="7">
    <location>
        <position position="390"/>
    </location>
    <ligand>
        <name>phosphoenolpyruvate</name>
        <dbReference type="ChEBI" id="CHEBI:58702"/>
    </ligand>
</feature>
<feature type="binding site" evidence="7">
    <location>
        <position position="157"/>
    </location>
    <ligand>
        <name>phosphoenolpyruvate</name>
        <dbReference type="ChEBI" id="CHEBI:58702"/>
    </ligand>
</feature>
<dbReference type="HOGENOM" id="CLU_024321_0_0_11"/>
<name>K0UID3_MYCVA</name>
<dbReference type="InterPro" id="IPR036968">
    <property type="entry name" value="Enolpyruvate_Tfrase_sf"/>
</dbReference>
<comment type="function">
    <text evidence="7">Catalyzes the transfer of the enolpyruvyl moiety of phosphoenolpyruvate (PEP) to the 5-hydroxyl of shikimate-3-phosphate (S3P) to produce enolpyruvyl shikimate-3-phosphate and inorganic phosphate.</text>
</comment>
<feature type="binding site" evidence="7">
    <location>
        <position position="7"/>
    </location>
    <ligand>
        <name>phosphoenolpyruvate</name>
        <dbReference type="ChEBI" id="CHEBI:58702"/>
    </ligand>
</feature>
<feature type="binding site" evidence="7">
    <location>
        <position position="7"/>
    </location>
    <ligand>
        <name>3-phosphoshikimate</name>
        <dbReference type="ChEBI" id="CHEBI:145989"/>
    </ligand>
</feature>
<dbReference type="Pfam" id="PF00275">
    <property type="entry name" value="EPSP_synthase"/>
    <property type="match status" value="1"/>
</dbReference>
<dbReference type="SUPFAM" id="SSF55205">
    <property type="entry name" value="EPT/RTPC-like"/>
    <property type="match status" value="1"/>
</dbReference>
<keyword evidence="4 7" id="KW-0808">Transferase</keyword>
<feature type="binding site" evidence="7">
    <location>
        <position position="183"/>
    </location>
    <ligand>
        <name>3-phosphoshikimate</name>
        <dbReference type="ChEBI" id="CHEBI:145989"/>
    </ligand>
</feature>
<dbReference type="UniPathway" id="UPA00053">
    <property type="reaction ID" value="UER00089"/>
</dbReference>
<sequence>MRVPGSKSITNRALLCAALTPGVSDITGALTADDTLAMVGAIEQLGASVQTHDSTDVFRVTGIDVTADERRDSLHIDARQSGTTARFLLPVLAQRPGASLLDGSPQLRQRPFTPLIEALRTLGAVIEAVNGDEGLPLVVTSPARGGCLSITGKISSQFISGLLIAGPLMPEGLHITVTDDLISKPYVTLTEKVMAGFGVTTTDLAVTRQDYRPASFAVEPDATAASYFFAAAAITGGRITVEGLGQHSIQGDLGFVDILEAMGAKVSRTATDTTVEGPAQLRGVDVDMRHISDTAQTLAAVAVYADSPTRVRGIGFIRGKETDRIHAMVTELRRAGIDVTDDGDGFTVHPGSPQPTDFDTYDDHRMAMSLALLSLRSPGIAIRNPECVQKTYPRFFEDLASLRDR</sequence>
<dbReference type="InterPro" id="IPR023193">
    <property type="entry name" value="EPSP_synthase_CS"/>
</dbReference>
<dbReference type="PROSITE" id="PS00885">
    <property type="entry name" value="EPSP_SYNTHASE_2"/>
    <property type="match status" value="1"/>
</dbReference>
<dbReference type="PANTHER" id="PTHR21090:SF5">
    <property type="entry name" value="PENTAFUNCTIONAL AROM POLYPEPTIDE"/>
    <property type="match status" value="1"/>
</dbReference>
<evidence type="ECO:0000313" key="9">
    <source>
        <dbReference type="EMBL" id="EJZ06601.1"/>
    </source>
</evidence>
<comment type="caution">
    <text evidence="7">Lacks conserved residue(s) required for the propagation of feature annotation.</text>
</comment>
<accession>K0UID3</accession>
<dbReference type="PANTHER" id="PTHR21090">
    <property type="entry name" value="AROM/DEHYDROQUINATE SYNTHASE"/>
    <property type="match status" value="1"/>
</dbReference>
<dbReference type="PIRSF" id="PIRSF000505">
    <property type="entry name" value="EPSPS"/>
    <property type="match status" value="1"/>
</dbReference>
<feature type="binding site" evidence="7">
    <location>
        <position position="155"/>
    </location>
    <ligand>
        <name>3-phosphoshikimate</name>
        <dbReference type="ChEBI" id="CHEBI:145989"/>
    </ligand>
</feature>
<dbReference type="HAMAP" id="MF_00210">
    <property type="entry name" value="EPSP_synth"/>
    <property type="match status" value="1"/>
</dbReference>
<feature type="binding site" evidence="7">
    <location>
        <position position="157"/>
    </location>
    <ligand>
        <name>3-phosphoshikimate</name>
        <dbReference type="ChEBI" id="CHEBI:145989"/>
    </ligand>
</feature>
<feature type="binding site" evidence="7">
    <location>
        <position position="12"/>
    </location>
    <ligand>
        <name>3-phosphoshikimate</name>
        <dbReference type="ChEBI" id="CHEBI:145989"/>
    </ligand>
</feature>
<feature type="binding site" evidence="7">
    <location>
        <position position="324"/>
    </location>
    <ligand>
        <name>phosphoenolpyruvate</name>
        <dbReference type="ChEBI" id="CHEBI:58702"/>
    </ligand>
</feature>
<feature type="binding site" evidence="7">
    <location>
        <position position="82"/>
    </location>
    <ligand>
        <name>phosphoenolpyruvate</name>
        <dbReference type="ChEBI" id="CHEBI:58702"/>
    </ligand>
</feature>
<feature type="binding site" evidence="7">
    <location>
        <position position="320"/>
    </location>
    <ligand>
        <name>3-phosphoshikimate</name>
        <dbReference type="ChEBI" id="CHEBI:145989"/>
    </ligand>
</feature>
<evidence type="ECO:0000256" key="1">
    <source>
        <dbReference type="ARBA" id="ARBA00004811"/>
    </source>
</evidence>
<evidence type="ECO:0000256" key="3">
    <source>
        <dbReference type="ARBA" id="ARBA00022605"/>
    </source>
</evidence>
<feature type="binding site" evidence="7">
    <location>
        <position position="156"/>
    </location>
    <ligand>
        <name>3-phosphoshikimate</name>
        <dbReference type="ChEBI" id="CHEBI:145989"/>
    </ligand>
</feature>
<comment type="pathway">
    <text evidence="1 7">Metabolic intermediate biosynthesis; chorismate biosynthesis; chorismate from D-erythrose 4-phosphate and phosphoenolpyruvate: step 6/7.</text>
</comment>
<keyword evidence="10" id="KW-1185">Reference proteome</keyword>
<dbReference type="PATRIC" id="fig|1194972.3.peg.4264"/>
<dbReference type="InterPro" id="IPR006264">
    <property type="entry name" value="EPSP_synthase"/>
</dbReference>
<reference evidence="9 10" key="1">
    <citation type="journal article" date="2012" name="J. Bacteriol.">
        <title>Complete Genome Sequence of Mycobacterium vaccae Type Strain ATCC 25954.</title>
        <authorList>
            <person name="Ho Y.S."/>
            <person name="Adroub S.A."/>
            <person name="Abadi M."/>
            <person name="Al Alwan B."/>
            <person name="Alkhateeb R."/>
            <person name="Gao G."/>
            <person name="Ragab A."/>
            <person name="Ali S."/>
            <person name="van Soolingen D."/>
            <person name="Bitter W."/>
            <person name="Pain A."/>
            <person name="Abdallah A.M."/>
        </authorList>
    </citation>
    <scope>NUCLEOTIDE SEQUENCE [LARGE SCALE GENOMIC DNA]</scope>
    <source>
        <strain evidence="9 10">ATCC 25954</strain>
    </source>
</reference>
<feature type="binding site" evidence="7">
    <location>
        <position position="293"/>
    </location>
    <ligand>
        <name>3-phosphoshikimate</name>
        <dbReference type="ChEBI" id="CHEBI:145989"/>
    </ligand>
</feature>
<dbReference type="CDD" id="cd01556">
    <property type="entry name" value="EPSP_synthase"/>
    <property type="match status" value="1"/>
</dbReference>
<keyword evidence="3 7" id="KW-0028">Amino-acid biosynthesis</keyword>
<evidence type="ECO:0000256" key="7">
    <source>
        <dbReference type="HAMAP-Rule" id="MF_00210"/>
    </source>
</evidence>
<proteinExistence type="inferred from homology"/>
<dbReference type="GO" id="GO:0009423">
    <property type="term" value="P:chorismate biosynthetic process"/>
    <property type="evidence" value="ECO:0007669"/>
    <property type="project" value="UniProtKB-UniRule"/>
</dbReference>
<evidence type="ECO:0000259" key="8">
    <source>
        <dbReference type="Pfam" id="PF00275"/>
    </source>
</evidence>
<gene>
    <name evidence="7" type="primary">aroA</name>
    <name evidence="9" type="ORF">MVAC_21388</name>
</gene>
<evidence type="ECO:0000256" key="5">
    <source>
        <dbReference type="ARBA" id="ARBA00023141"/>
    </source>
</evidence>
<dbReference type="Proteomes" id="UP000006072">
    <property type="component" value="Unassembled WGS sequence"/>
</dbReference>
<dbReference type="NCBIfam" id="TIGR01356">
    <property type="entry name" value="aroA"/>
    <property type="match status" value="1"/>
</dbReference>
<dbReference type="GO" id="GO:0009073">
    <property type="term" value="P:aromatic amino acid family biosynthetic process"/>
    <property type="evidence" value="ECO:0007669"/>
    <property type="project" value="UniProtKB-KW"/>
</dbReference>
<dbReference type="InterPro" id="IPR001986">
    <property type="entry name" value="Enolpyruvate_Tfrase_dom"/>
</dbReference>
<dbReference type="InterPro" id="IPR013792">
    <property type="entry name" value="RNA3'P_cycl/enolpyr_Trfase_a/b"/>
</dbReference>
<comment type="similarity">
    <text evidence="2 7">Belongs to the EPSP synthase family.</text>
</comment>
<dbReference type="GO" id="GO:0008652">
    <property type="term" value="P:amino acid biosynthetic process"/>
    <property type="evidence" value="ECO:0007669"/>
    <property type="project" value="UniProtKB-KW"/>
</dbReference>
<feature type="binding site" evidence="7">
    <location>
        <position position="365"/>
    </location>
    <ligand>
        <name>phosphoenolpyruvate</name>
        <dbReference type="ChEBI" id="CHEBI:58702"/>
    </ligand>
</feature>
<dbReference type="EMBL" id="ALQA01000056">
    <property type="protein sequence ID" value="EJZ06601.1"/>
    <property type="molecule type" value="Genomic_DNA"/>
</dbReference>
<dbReference type="Gene3D" id="3.65.10.10">
    <property type="entry name" value="Enolpyruvate transferase domain"/>
    <property type="match status" value="2"/>
</dbReference>
<evidence type="ECO:0000256" key="4">
    <source>
        <dbReference type="ARBA" id="ARBA00022679"/>
    </source>
</evidence>
<dbReference type="AlphaFoldDB" id="K0UID3"/>
<protein>
    <recommendedName>
        <fullName evidence="7">3-phosphoshikimate 1-carboxyvinyltransferase</fullName>
        <ecNumber evidence="7">2.5.1.19</ecNumber>
    </recommendedName>
    <alternativeName>
        <fullName evidence="7">5-enolpyruvylshikimate-3-phosphate synthase</fullName>
        <shortName evidence="7">EPSP synthase</shortName>
        <shortName evidence="7">EPSPS</shortName>
    </alternativeName>
</protein>
<organism evidence="9 10">
    <name type="scientific">Mycolicibacterium vaccae ATCC 25954</name>
    <dbReference type="NCBI Taxonomy" id="1194972"/>
    <lineage>
        <taxon>Bacteria</taxon>
        <taxon>Bacillati</taxon>
        <taxon>Actinomycetota</taxon>
        <taxon>Actinomycetes</taxon>
        <taxon>Mycobacteriales</taxon>
        <taxon>Mycobacteriaceae</taxon>
        <taxon>Mycolicibacterium</taxon>
    </lineage>
</organism>
<dbReference type="GO" id="GO:0005737">
    <property type="term" value="C:cytoplasm"/>
    <property type="evidence" value="ECO:0007669"/>
    <property type="project" value="UniProtKB-SubCell"/>
</dbReference>
<feature type="binding site" evidence="7">
    <location>
        <position position="110"/>
    </location>
    <ligand>
        <name>phosphoenolpyruvate</name>
        <dbReference type="ChEBI" id="CHEBI:58702"/>
    </ligand>
</feature>
<evidence type="ECO:0000256" key="6">
    <source>
        <dbReference type="ARBA" id="ARBA00044633"/>
    </source>
</evidence>
<feature type="binding site" evidence="7">
    <location>
        <position position="8"/>
    </location>
    <ligand>
        <name>3-phosphoshikimate</name>
        <dbReference type="ChEBI" id="CHEBI:145989"/>
    </ligand>
</feature>
<keyword evidence="7" id="KW-0963">Cytoplasm</keyword>
<dbReference type="GO" id="GO:0003866">
    <property type="term" value="F:3-phosphoshikimate 1-carboxyvinyltransferase activity"/>
    <property type="evidence" value="ECO:0007669"/>
    <property type="project" value="UniProtKB-UniRule"/>
</dbReference>
<evidence type="ECO:0000313" key="10">
    <source>
        <dbReference type="Proteomes" id="UP000006072"/>
    </source>
</evidence>
<comment type="subcellular location">
    <subcellularLocation>
        <location evidence="7">Cytoplasm</location>
    </subcellularLocation>
</comment>
<dbReference type="eggNOG" id="COG0128">
    <property type="taxonomic scope" value="Bacteria"/>
</dbReference>